<organism evidence="1 2">
    <name type="scientific">Mycena citricolor</name>
    <dbReference type="NCBI Taxonomy" id="2018698"/>
    <lineage>
        <taxon>Eukaryota</taxon>
        <taxon>Fungi</taxon>
        <taxon>Dikarya</taxon>
        <taxon>Basidiomycota</taxon>
        <taxon>Agaricomycotina</taxon>
        <taxon>Agaricomycetes</taxon>
        <taxon>Agaricomycetidae</taxon>
        <taxon>Agaricales</taxon>
        <taxon>Marasmiineae</taxon>
        <taxon>Mycenaceae</taxon>
        <taxon>Mycena</taxon>
    </lineage>
</organism>
<dbReference type="Proteomes" id="UP001295794">
    <property type="component" value="Unassembled WGS sequence"/>
</dbReference>
<reference evidence="1" key="1">
    <citation type="submission" date="2023-11" db="EMBL/GenBank/DDBJ databases">
        <authorList>
            <person name="De Vega J J."/>
            <person name="De Vega J J."/>
        </authorList>
    </citation>
    <scope>NUCLEOTIDE SEQUENCE</scope>
</reference>
<comment type="caution">
    <text evidence="1">The sequence shown here is derived from an EMBL/GenBank/DDBJ whole genome shotgun (WGS) entry which is preliminary data.</text>
</comment>
<protein>
    <recommendedName>
        <fullName evidence="3">PARP catalytic domain-containing protein</fullName>
    </recommendedName>
</protein>
<keyword evidence="2" id="KW-1185">Reference proteome</keyword>
<evidence type="ECO:0000313" key="2">
    <source>
        <dbReference type="Proteomes" id="UP001295794"/>
    </source>
</evidence>
<dbReference type="EMBL" id="CAVNYO010000138">
    <property type="protein sequence ID" value="CAK5268254.1"/>
    <property type="molecule type" value="Genomic_DNA"/>
</dbReference>
<name>A0AAD2JY32_9AGAR</name>
<proteinExistence type="predicted"/>
<evidence type="ECO:0000313" key="1">
    <source>
        <dbReference type="EMBL" id="CAK5268254.1"/>
    </source>
</evidence>
<dbReference type="Gene3D" id="3.90.228.10">
    <property type="match status" value="1"/>
</dbReference>
<evidence type="ECO:0008006" key="3">
    <source>
        <dbReference type="Google" id="ProtNLM"/>
    </source>
</evidence>
<sequence length="352" mass="38638">MRGSINVGWVCRLGASSVPLQHVFRLFKLRCSLDSRNKTQHCPASLHQTMPSILHWGTRQQKTISVVPAMDLCDQCGQKPKFLELGGAQHPYCSRSCAKKAQATTQPESSNTQYLTACVLRGCRATGKSAFANFCSDEHGKQGVQMGQAEACDMCQVSPRAIGDLCLPCERKYPGPRLREVSPSATSFRDVRAQFLSEWDNPSGSKPKVEKVYQISVPRDIKARHESFRRSQHPTTEIRLFHSSQCICDLGTKGPALCSFRSCGICSIVKSSFHEFAFGEKANCGRFGDGVYAFRNPSLADGHSTSATSTPYRVMIACDAAVASNAEIPDDLSVFIPRAEAILPAYVIIYTV</sequence>
<dbReference type="SUPFAM" id="SSF56399">
    <property type="entry name" value="ADP-ribosylation"/>
    <property type="match status" value="1"/>
</dbReference>
<dbReference type="AlphaFoldDB" id="A0AAD2JY32"/>
<gene>
    <name evidence="1" type="ORF">MYCIT1_LOCUS11374</name>
</gene>
<accession>A0AAD2JY32</accession>